<name>A0A1Q3ETR5_LENED</name>
<feature type="region of interest" description="Disordered" evidence="1">
    <location>
        <begin position="1"/>
        <end position="161"/>
    </location>
</feature>
<organism evidence="2 3">
    <name type="scientific">Lentinula edodes</name>
    <name type="common">Shiitake mushroom</name>
    <name type="synonym">Lentinus edodes</name>
    <dbReference type="NCBI Taxonomy" id="5353"/>
    <lineage>
        <taxon>Eukaryota</taxon>
        <taxon>Fungi</taxon>
        <taxon>Dikarya</taxon>
        <taxon>Basidiomycota</taxon>
        <taxon>Agaricomycotina</taxon>
        <taxon>Agaricomycetes</taxon>
        <taxon>Agaricomycetidae</taxon>
        <taxon>Agaricales</taxon>
        <taxon>Marasmiineae</taxon>
        <taxon>Omphalotaceae</taxon>
        <taxon>Lentinula</taxon>
    </lineage>
</organism>
<keyword evidence="3" id="KW-1185">Reference proteome</keyword>
<reference evidence="2 3" key="1">
    <citation type="submission" date="2016-08" db="EMBL/GenBank/DDBJ databases">
        <authorList>
            <consortium name="Lentinula edodes genome sequencing consortium"/>
            <person name="Sakamoto Y."/>
            <person name="Nakade K."/>
            <person name="Sato S."/>
            <person name="Yoshida Y."/>
            <person name="Miyazaki K."/>
            <person name="Natsume S."/>
            <person name="Konno N."/>
        </authorList>
    </citation>
    <scope>NUCLEOTIDE SEQUENCE [LARGE SCALE GENOMIC DNA]</scope>
    <source>
        <strain evidence="2 3">NBRC 111202</strain>
    </source>
</reference>
<feature type="compositionally biased region" description="Low complexity" evidence="1">
    <location>
        <begin position="1"/>
        <end position="25"/>
    </location>
</feature>
<evidence type="ECO:0000256" key="1">
    <source>
        <dbReference type="SAM" id="MobiDB-lite"/>
    </source>
</evidence>
<feature type="compositionally biased region" description="Polar residues" evidence="1">
    <location>
        <begin position="148"/>
        <end position="158"/>
    </location>
</feature>
<feature type="compositionally biased region" description="Basic and acidic residues" evidence="1">
    <location>
        <begin position="44"/>
        <end position="53"/>
    </location>
</feature>
<accession>A0A1Q3ETR5</accession>
<feature type="compositionally biased region" description="Pro residues" evidence="1">
    <location>
        <begin position="26"/>
        <end position="35"/>
    </location>
</feature>
<gene>
    <name evidence="2" type="ORF">LENED_012769</name>
</gene>
<sequence length="232" mass="26155">MTNSRTTKTTTTVGSISITGGTNNPPMTPTRPSMPCPSDEERELEVQLKQTREKNRRLREQKKAEEEAARCAAAEERQQQDEATTSTRRVEVEVPRLVKKGKAPPRNEVSRGDPDDSKDGKDSDEDDEEKEPCEQCQAKRIPCLQQAGKRSSIISTNSEGGGLQRQMAQLLADSQILREGQIRANTYDCHMMKKLEWLMRDAARRREGSPEEPIAGPLVLPKKRRRLVDSEE</sequence>
<dbReference type="EMBL" id="BDGU01001799">
    <property type="protein sequence ID" value="GAW10494.1"/>
    <property type="molecule type" value="Genomic_DNA"/>
</dbReference>
<dbReference type="Proteomes" id="UP000188533">
    <property type="component" value="Unassembled WGS sequence"/>
</dbReference>
<proteinExistence type="predicted"/>
<evidence type="ECO:0000313" key="2">
    <source>
        <dbReference type="EMBL" id="GAW10494.1"/>
    </source>
</evidence>
<feature type="compositionally biased region" description="Acidic residues" evidence="1">
    <location>
        <begin position="122"/>
        <end position="131"/>
    </location>
</feature>
<comment type="caution">
    <text evidence="2">The sequence shown here is derived from an EMBL/GenBank/DDBJ whole genome shotgun (WGS) entry which is preliminary data.</text>
</comment>
<dbReference type="AlphaFoldDB" id="A0A1Q3ETR5"/>
<evidence type="ECO:0000313" key="3">
    <source>
        <dbReference type="Proteomes" id="UP000188533"/>
    </source>
</evidence>
<feature type="compositionally biased region" description="Basic and acidic residues" evidence="1">
    <location>
        <begin position="108"/>
        <end position="121"/>
    </location>
</feature>
<feature type="compositionally biased region" description="Basic and acidic residues" evidence="1">
    <location>
        <begin position="61"/>
        <end position="80"/>
    </location>
</feature>
<reference evidence="2 3" key="2">
    <citation type="submission" date="2017-02" db="EMBL/GenBank/DDBJ databases">
        <title>A genome survey and senescence transcriptome analysis in Lentinula edodes.</title>
        <authorList>
            <person name="Sakamoto Y."/>
            <person name="Nakade K."/>
            <person name="Sato S."/>
            <person name="Yoshida Y."/>
            <person name="Miyazaki K."/>
            <person name="Natsume S."/>
            <person name="Konno N."/>
        </authorList>
    </citation>
    <scope>NUCLEOTIDE SEQUENCE [LARGE SCALE GENOMIC DNA]</scope>
    <source>
        <strain evidence="2 3">NBRC 111202</strain>
    </source>
</reference>
<protein>
    <submittedName>
        <fullName evidence="2">Uncharacterized protein</fullName>
    </submittedName>
</protein>